<dbReference type="Proteomes" id="UP000694308">
    <property type="component" value="Unassembled WGS sequence"/>
</dbReference>
<dbReference type="EMBL" id="JAEEGC010000065">
    <property type="protein sequence ID" value="MBV7274090.1"/>
    <property type="molecule type" value="Genomic_DNA"/>
</dbReference>
<evidence type="ECO:0000313" key="3">
    <source>
        <dbReference type="EMBL" id="MBV7274090.1"/>
    </source>
</evidence>
<dbReference type="AlphaFoldDB" id="A0A949TYS3"/>
<evidence type="ECO:0000259" key="2">
    <source>
        <dbReference type="Pfam" id="PF07687"/>
    </source>
</evidence>
<dbReference type="PIRSF" id="PIRSF005962">
    <property type="entry name" value="Pept_M20D_amidohydro"/>
    <property type="match status" value="1"/>
</dbReference>
<dbReference type="GO" id="GO:0019877">
    <property type="term" value="P:diaminopimelate biosynthetic process"/>
    <property type="evidence" value="ECO:0007669"/>
    <property type="project" value="UniProtKB-ARBA"/>
</dbReference>
<keyword evidence="1" id="KW-0378">Hydrolase</keyword>
<dbReference type="Pfam" id="PF07687">
    <property type="entry name" value="M20_dimer"/>
    <property type="match status" value="1"/>
</dbReference>
<comment type="caution">
    <text evidence="3">The sequence shown here is derived from an EMBL/GenBank/DDBJ whole genome shotgun (WGS) entry which is preliminary data.</text>
</comment>
<dbReference type="InterPro" id="IPR002933">
    <property type="entry name" value="Peptidase_M20"/>
</dbReference>
<sequence>MDVKSLAKKYENYIIAMRRDFHQNPELSWAEYRTTEIIERELKAFGIETKRLKNTGAIGILKGREKGKTVALRADIDALELKEETELTFKSTNGYMHACGHDCHTAMLLGAAKILSELKDEIKGNIKFIFQPAEETCVGAKKIIEQDNVLEDVDGIFGMHIWGTLQSSKFNIEKGARMASADTFRIKIKGLASHGSTPHLGIDAVVASSAVVMNLQSIVSRTIDPLEPVVITIGTIKGGDRFNIIANEVTMEGTTRAFSREVRNSLEGKMREIVSNTAKTYGAEGILEYEYCPAPLINDDKLTDIAINSAIKLYGNEILIPMEKLTVSEDFTYFMDKIPGAFAFLGCGNEKIGIYSNHNNKFMVDENALHKGSALYAQFALDFLNMS</sequence>
<evidence type="ECO:0000256" key="1">
    <source>
        <dbReference type="ARBA" id="ARBA00022801"/>
    </source>
</evidence>
<dbReference type="FunFam" id="3.30.70.360:FF:000001">
    <property type="entry name" value="N-acetyldiaminopimelate deacetylase"/>
    <property type="match status" value="1"/>
</dbReference>
<reference evidence="3" key="1">
    <citation type="submission" date="2020-12" db="EMBL/GenBank/DDBJ databases">
        <title>Clostridium thailandense sp. nov., a novel acetogenic bacterium isolated from peat land soil in Thailand.</title>
        <authorList>
            <person name="Chaikitkaew S."/>
            <person name="Birkeland N.K."/>
        </authorList>
    </citation>
    <scope>NUCLEOTIDE SEQUENCE</scope>
    <source>
        <strain evidence="3">PL3</strain>
    </source>
</reference>
<dbReference type="NCBIfam" id="TIGR01891">
    <property type="entry name" value="amidohydrolases"/>
    <property type="match status" value="1"/>
</dbReference>
<feature type="domain" description="Peptidase M20 dimerisation" evidence="2">
    <location>
        <begin position="183"/>
        <end position="280"/>
    </location>
</feature>
<dbReference type="Pfam" id="PF01546">
    <property type="entry name" value="Peptidase_M20"/>
    <property type="match status" value="1"/>
</dbReference>
<proteinExistence type="predicted"/>
<dbReference type="InterPro" id="IPR017439">
    <property type="entry name" value="Amidohydrolase"/>
</dbReference>
<organism evidence="3 4">
    <name type="scientific">Clostridium thailandense</name>
    <dbReference type="NCBI Taxonomy" id="2794346"/>
    <lineage>
        <taxon>Bacteria</taxon>
        <taxon>Bacillati</taxon>
        <taxon>Bacillota</taxon>
        <taxon>Clostridia</taxon>
        <taxon>Eubacteriales</taxon>
        <taxon>Clostridiaceae</taxon>
        <taxon>Clostridium</taxon>
    </lineage>
</organism>
<accession>A0A949TYS3</accession>
<protein>
    <submittedName>
        <fullName evidence="3">Amidohydrolase</fullName>
    </submittedName>
</protein>
<evidence type="ECO:0000313" key="4">
    <source>
        <dbReference type="Proteomes" id="UP000694308"/>
    </source>
</evidence>
<dbReference type="RefSeq" id="WP_218321158.1">
    <property type="nucleotide sequence ID" value="NZ_JAEEGC010000065.1"/>
</dbReference>
<dbReference type="GO" id="GO:0050118">
    <property type="term" value="F:N-acetyldiaminopimelate deacetylase activity"/>
    <property type="evidence" value="ECO:0007669"/>
    <property type="project" value="UniProtKB-ARBA"/>
</dbReference>
<dbReference type="InterPro" id="IPR011650">
    <property type="entry name" value="Peptidase_M20_dimer"/>
</dbReference>
<keyword evidence="4" id="KW-1185">Reference proteome</keyword>
<name>A0A949TYS3_9CLOT</name>
<dbReference type="PANTHER" id="PTHR11014">
    <property type="entry name" value="PEPTIDASE M20 FAMILY MEMBER"/>
    <property type="match status" value="1"/>
</dbReference>
<gene>
    <name evidence="3" type="ORF">I6U48_14375</name>
</gene>
<dbReference type="PANTHER" id="PTHR11014:SF63">
    <property type="entry name" value="METALLOPEPTIDASE, PUTATIVE (AFU_ORTHOLOGUE AFUA_6G09600)-RELATED"/>
    <property type="match status" value="1"/>
</dbReference>